<comment type="catalytic activity">
    <reaction evidence="1">
        <text>(7,8-dihydropterin-6-yl)methyl diphosphate + 4-aminobenzoate = 7,8-dihydropteroate + diphosphate</text>
        <dbReference type="Rhea" id="RHEA:19949"/>
        <dbReference type="ChEBI" id="CHEBI:17836"/>
        <dbReference type="ChEBI" id="CHEBI:17839"/>
        <dbReference type="ChEBI" id="CHEBI:33019"/>
        <dbReference type="ChEBI" id="CHEBI:72950"/>
        <dbReference type="EC" id="2.5.1.15"/>
    </reaction>
</comment>
<dbReference type="EC" id="2.5.1.15" evidence="4"/>
<organism evidence="10">
    <name type="scientific">marine sediment metagenome</name>
    <dbReference type="NCBI Taxonomy" id="412755"/>
    <lineage>
        <taxon>unclassified sequences</taxon>
        <taxon>metagenomes</taxon>
        <taxon>ecological metagenomes</taxon>
    </lineage>
</organism>
<dbReference type="PANTHER" id="PTHR20941">
    <property type="entry name" value="FOLATE SYNTHESIS PROTEINS"/>
    <property type="match status" value="1"/>
</dbReference>
<dbReference type="AlphaFoldDB" id="A0A0F8WVW2"/>
<dbReference type="CDD" id="cd00739">
    <property type="entry name" value="DHPS"/>
    <property type="match status" value="1"/>
</dbReference>
<evidence type="ECO:0000256" key="8">
    <source>
        <dbReference type="ARBA" id="ARBA00022909"/>
    </source>
</evidence>
<evidence type="ECO:0000256" key="1">
    <source>
        <dbReference type="ARBA" id="ARBA00000012"/>
    </source>
</evidence>
<gene>
    <name evidence="10" type="ORF">LCGC14_3018860</name>
</gene>
<dbReference type="GO" id="GO:0004156">
    <property type="term" value="F:dihydropteroate synthase activity"/>
    <property type="evidence" value="ECO:0007669"/>
    <property type="project" value="UniProtKB-EC"/>
</dbReference>
<dbReference type="Pfam" id="PF00809">
    <property type="entry name" value="Pterin_bind"/>
    <property type="match status" value="1"/>
</dbReference>
<dbReference type="InterPro" id="IPR011005">
    <property type="entry name" value="Dihydropteroate_synth-like_sf"/>
</dbReference>
<comment type="caution">
    <text evidence="10">The sequence shown here is derived from an EMBL/GenBank/DDBJ whole genome shotgun (WGS) entry which is preliminary data.</text>
</comment>
<keyword evidence="6" id="KW-0479">Metal-binding</keyword>
<evidence type="ECO:0000256" key="7">
    <source>
        <dbReference type="ARBA" id="ARBA00022842"/>
    </source>
</evidence>
<dbReference type="InterPro" id="IPR000489">
    <property type="entry name" value="Pterin-binding_dom"/>
</dbReference>
<dbReference type="GO" id="GO:0046654">
    <property type="term" value="P:tetrahydrofolate biosynthetic process"/>
    <property type="evidence" value="ECO:0007669"/>
    <property type="project" value="TreeGrafter"/>
</dbReference>
<keyword evidence="5" id="KW-0808">Transferase</keyword>
<evidence type="ECO:0000259" key="9">
    <source>
        <dbReference type="PROSITE" id="PS50972"/>
    </source>
</evidence>
<proteinExistence type="predicted"/>
<dbReference type="GO" id="GO:0005829">
    <property type="term" value="C:cytosol"/>
    <property type="evidence" value="ECO:0007669"/>
    <property type="project" value="TreeGrafter"/>
</dbReference>
<dbReference type="PANTHER" id="PTHR20941:SF1">
    <property type="entry name" value="FOLIC ACID SYNTHESIS PROTEIN FOL1"/>
    <property type="match status" value="1"/>
</dbReference>
<dbReference type="Gene3D" id="3.20.20.20">
    <property type="entry name" value="Dihydropteroate synthase-like"/>
    <property type="match status" value="1"/>
</dbReference>
<comment type="cofactor">
    <cofactor evidence="2">
        <name>Mg(2+)</name>
        <dbReference type="ChEBI" id="CHEBI:18420"/>
    </cofactor>
</comment>
<evidence type="ECO:0000256" key="5">
    <source>
        <dbReference type="ARBA" id="ARBA00022679"/>
    </source>
</evidence>
<dbReference type="InterPro" id="IPR006390">
    <property type="entry name" value="DHP_synth_dom"/>
</dbReference>
<evidence type="ECO:0000256" key="3">
    <source>
        <dbReference type="ARBA" id="ARBA00004763"/>
    </source>
</evidence>
<evidence type="ECO:0000313" key="10">
    <source>
        <dbReference type="EMBL" id="KKK60987.1"/>
    </source>
</evidence>
<dbReference type="PROSITE" id="PS00793">
    <property type="entry name" value="DHPS_2"/>
    <property type="match status" value="1"/>
</dbReference>
<name>A0A0F8WVW2_9ZZZZ</name>
<feature type="non-terminal residue" evidence="10">
    <location>
        <position position="1"/>
    </location>
</feature>
<evidence type="ECO:0000256" key="4">
    <source>
        <dbReference type="ARBA" id="ARBA00012458"/>
    </source>
</evidence>
<dbReference type="GO" id="GO:0046656">
    <property type="term" value="P:folic acid biosynthetic process"/>
    <property type="evidence" value="ECO:0007669"/>
    <property type="project" value="UniProtKB-KW"/>
</dbReference>
<dbReference type="GO" id="GO:0046872">
    <property type="term" value="F:metal ion binding"/>
    <property type="evidence" value="ECO:0007669"/>
    <property type="project" value="UniProtKB-KW"/>
</dbReference>
<dbReference type="InterPro" id="IPR045031">
    <property type="entry name" value="DHP_synth-like"/>
</dbReference>
<comment type="pathway">
    <text evidence="3">Cofactor biosynthesis; tetrahydrofolate biosynthesis; 7,8-dihydrofolate from 2-amino-4-hydroxy-6-hydroxymethyl-7,8-dihydropteridine diphosphate and 4-aminobenzoate: step 1/2.</text>
</comment>
<dbReference type="FunFam" id="3.20.20.20:FF:000006">
    <property type="entry name" value="Dihydropteroate synthase"/>
    <property type="match status" value="1"/>
</dbReference>
<dbReference type="SUPFAM" id="SSF51717">
    <property type="entry name" value="Dihydropteroate synthetase-like"/>
    <property type="match status" value="1"/>
</dbReference>
<feature type="domain" description="Pterin-binding" evidence="9">
    <location>
        <begin position="20"/>
        <end position="276"/>
    </location>
</feature>
<keyword evidence="7" id="KW-0460">Magnesium</keyword>
<dbReference type="PROSITE" id="PS00792">
    <property type="entry name" value="DHPS_1"/>
    <property type="match status" value="1"/>
</dbReference>
<sequence>SSDENIIEWPGGRLDFSGGSLVMGVLNVTPDSFSDGGEFLDASRAVEHGVRMATEGAAIIDIGPESTRPGSKPVTTQAQIERAIPVIAKLRRNKYLDDIAISIDTRQPQVAAAAIKAGANMINDVTALADGDMAKLAAEKEVPVVLMHMQGSPETMQAEPKYTDVVAEVLAYLVKRAEYAQQQGIVKERIFIDPGIGFGKTTEHNIELMRNIAKFVDTGYKVLIGTSRKRFIGEITGKEAPEKRLFGTAGTVAAAVMQGAAVVRVHDAGQMADVVRICNRLR</sequence>
<dbReference type="PROSITE" id="PS50972">
    <property type="entry name" value="PTERIN_BINDING"/>
    <property type="match status" value="1"/>
</dbReference>
<evidence type="ECO:0000256" key="2">
    <source>
        <dbReference type="ARBA" id="ARBA00001946"/>
    </source>
</evidence>
<evidence type="ECO:0000256" key="6">
    <source>
        <dbReference type="ARBA" id="ARBA00022723"/>
    </source>
</evidence>
<dbReference type="EMBL" id="LAZR01062695">
    <property type="protein sequence ID" value="KKK60987.1"/>
    <property type="molecule type" value="Genomic_DNA"/>
</dbReference>
<protein>
    <recommendedName>
        <fullName evidence="4">dihydropteroate synthase</fullName>
        <ecNumber evidence="4">2.5.1.15</ecNumber>
    </recommendedName>
</protein>
<keyword evidence="8" id="KW-0289">Folate biosynthesis</keyword>
<accession>A0A0F8WVW2</accession>
<dbReference type="NCBIfam" id="TIGR01496">
    <property type="entry name" value="DHPS"/>
    <property type="match status" value="1"/>
</dbReference>
<reference evidence="10" key="1">
    <citation type="journal article" date="2015" name="Nature">
        <title>Complex archaea that bridge the gap between prokaryotes and eukaryotes.</title>
        <authorList>
            <person name="Spang A."/>
            <person name="Saw J.H."/>
            <person name="Jorgensen S.L."/>
            <person name="Zaremba-Niedzwiedzka K."/>
            <person name="Martijn J."/>
            <person name="Lind A.E."/>
            <person name="van Eijk R."/>
            <person name="Schleper C."/>
            <person name="Guy L."/>
            <person name="Ettema T.J."/>
        </authorList>
    </citation>
    <scope>NUCLEOTIDE SEQUENCE</scope>
</reference>